<protein>
    <recommendedName>
        <fullName evidence="3">Ribbon-helix-helix protein CopG domain-containing protein</fullName>
    </recommendedName>
</protein>
<dbReference type="EMBL" id="PNRG01000009">
    <property type="protein sequence ID" value="PMR81400.1"/>
    <property type="molecule type" value="Genomic_DNA"/>
</dbReference>
<dbReference type="OrthoDB" id="6172933at2"/>
<accession>A0A2N7ULT2</accession>
<name>A0A2N7ULT2_9GAMM</name>
<keyword evidence="2" id="KW-1185">Reference proteome</keyword>
<dbReference type="AlphaFoldDB" id="A0A2N7ULT2"/>
<comment type="caution">
    <text evidence="1">The sequence shown here is derived from an EMBL/GenBank/DDBJ whole genome shotgun (WGS) entry which is preliminary data.</text>
</comment>
<dbReference type="Proteomes" id="UP000235547">
    <property type="component" value="Unassembled WGS sequence"/>
</dbReference>
<evidence type="ECO:0008006" key="3">
    <source>
        <dbReference type="Google" id="ProtNLM"/>
    </source>
</evidence>
<reference evidence="1 2" key="1">
    <citation type="submission" date="2018-01" db="EMBL/GenBank/DDBJ databases">
        <title>Halomonas endophytica sp. nov., isolated from storage liquid in the stems of Populus euphratica.</title>
        <authorList>
            <person name="Chen C."/>
        </authorList>
    </citation>
    <scope>NUCLEOTIDE SEQUENCE [LARGE SCALE GENOMIC DNA]</scope>
    <source>
        <strain evidence="1 2">BZ-SZ-XJ27</strain>
    </source>
</reference>
<proteinExistence type="predicted"/>
<evidence type="ECO:0000313" key="1">
    <source>
        <dbReference type="EMBL" id="PMR81400.1"/>
    </source>
</evidence>
<organism evidence="1 2">
    <name type="scientific">Halomonas urumqiensis</name>
    <dbReference type="NCBI Taxonomy" id="1684789"/>
    <lineage>
        <taxon>Bacteria</taxon>
        <taxon>Pseudomonadati</taxon>
        <taxon>Pseudomonadota</taxon>
        <taxon>Gammaproteobacteria</taxon>
        <taxon>Oceanospirillales</taxon>
        <taxon>Halomonadaceae</taxon>
        <taxon>Halomonas</taxon>
    </lineage>
</organism>
<evidence type="ECO:0000313" key="2">
    <source>
        <dbReference type="Proteomes" id="UP000235547"/>
    </source>
</evidence>
<sequence>MPHLLRFPRDLEMRLERLSELTGLGKAELIERCVRESVTSLETHLMIETAPPPHTERSIDQLLRESGLGA</sequence>
<gene>
    <name evidence="1" type="ORF">C1H70_05570</name>
</gene>
<dbReference type="RefSeq" id="WP_102587352.1">
    <property type="nucleotide sequence ID" value="NZ_BNAE01000009.1"/>
</dbReference>